<accession>A0A8S9PYW9</accession>
<dbReference type="Proteomes" id="UP000712600">
    <property type="component" value="Unassembled WGS sequence"/>
</dbReference>
<protein>
    <submittedName>
        <fullName evidence="1">Uncharacterized protein</fullName>
    </submittedName>
</protein>
<dbReference type="EMBL" id="QGKX02001347">
    <property type="protein sequence ID" value="KAF3523736.1"/>
    <property type="molecule type" value="Genomic_DNA"/>
</dbReference>
<reference evidence="1" key="1">
    <citation type="submission" date="2019-12" db="EMBL/GenBank/DDBJ databases">
        <title>Genome sequencing and annotation of Brassica cretica.</title>
        <authorList>
            <person name="Studholme D.J."/>
            <person name="Sarris P."/>
        </authorList>
    </citation>
    <scope>NUCLEOTIDE SEQUENCE</scope>
    <source>
        <strain evidence="1">PFS-109/04</strain>
        <tissue evidence="1">Leaf</tissue>
    </source>
</reference>
<proteinExistence type="predicted"/>
<organism evidence="1 2">
    <name type="scientific">Brassica cretica</name>
    <name type="common">Mustard</name>
    <dbReference type="NCBI Taxonomy" id="69181"/>
    <lineage>
        <taxon>Eukaryota</taxon>
        <taxon>Viridiplantae</taxon>
        <taxon>Streptophyta</taxon>
        <taxon>Embryophyta</taxon>
        <taxon>Tracheophyta</taxon>
        <taxon>Spermatophyta</taxon>
        <taxon>Magnoliopsida</taxon>
        <taxon>eudicotyledons</taxon>
        <taxon>Gunneridae</taxon>
        <taxon>Pentapetalae</taxon>
        <taxon>rosids</taxon>
        <taxon>malvids</taxon>
        <taxon>Brassicales</taxon>
        <taxon>Brassicaceae</taxon>
        <taxon>Brassiceae</taxon>
        <taxon>Brassica</taxon>
    </lineage>
</organism>
<comment type="caution">
    <text evidence="1">The sequence shown here is derived from an EMBL/GenBank/DDBJ whole genome shotgun (WGS) entry which is preliminary data.</text>
</comment>
<gene>
    <name evidence="1" type="ORF">F2Q69_00047572</name>
</gene>
<dbReference type="AlphaFoldDB" id="A0A8S9PYW9"/>
<evidence type="ECO:0000313" key="2">
    <source>
        <dbReference type="Proteomes" id="UP000712600"/>
    </source>
</evidence>
<sequence length="150" mass="17271">MGEENNWNNPLLLDALTARMNALMDQRLENFRFTTTIVVSEQISIIRDVINLSRITSSGTMGEENNRNNGMDPLLLDALTARMNALMDQRLENSWFTTTIVVSEHISIIRDVINLSRITSSGIRADLHYQEPWEKKTIGTMEWIHCYLML</sequence>
<evidence type="ECO:0000313" key="1">
    <source>
        <dbReference type="EMBL" id="KAF3523736.1"/>
    </source>
</evidence>
<name>A0A8S9PYW9_BRACR</name>